<dbReference type="Gene3D" id="3.20.20.60">
    <property type="entry name" value="Phosphoenolpyruvate-binding domains"/>
    <property type="match status" value="1"/>
</dbReference>
<evidence type="ECO:0000256" key="11">
    <source>
        <dbReference type="ARBA" id="ARBA00022679"/>
    </source>
</evidence>
<evidence type="ECO:0000256" key="14">
    <source>
        <dbReference type="ARBA" id="ARBA00022777"/>
    </source>
</evidence>
<dbReference type="InterPro" id="IPR008731">
    <property type="entry name" value="PTS_EIN"/>
</dbReference>
<dbReference type="EMBL" id="CP135996">
    <property type="protein sequence ID" value="WOC33166.1"/>
    <property type="molecule type" value="Genomic_DNA"/>
</dbReference>
<protein>
    <recommendedName>
        <fullName evidence="7 17">Phosphoenolpyruvate-protein phosphotransferase</fullName>
        <ecNumber evidence="6 17">2.7.3.9</ecNumber>
    </recommendedName>
    <alternativeName>
        <fullName evidence="16 17">Phosphotransferase system, enzyme I</fullName>
    </alternativeName>
</protein>
<dbReference type="GO" id="GO:0046872">
    <property type="term" value="F:metal ion binding"/>
    <property type="evidence" value="ECO:0007669"/>
    <property type="project" value="UniProtKB-KW"/>
</dbReference>
<evidence type="ECO:0000256" key="13">
    <source>
        <dbReference type="ARBA" id="ARBA00022723"/>
    </source>
</evidence>
<evidence type="ECO:0000256" key="12">
    <source>
        <dbReference type="ARBA" id="ARBA00022683"/>
    </source>
</evidence>
<dbReference type="Proteomes" id="UP001300604">
    <property type="component" value="Chromosome"/>
</dbReference>
<evidence type="ECO:0000256" key="8">
    <source>
        <dbReference type="ARBA" id="ARBA00022448"/>
    </source>
</evidence>
<dbReference type="GO" id="GO:0005737">
    <property type="term" value="C:cytoplasm"/>
    <property type="evidence" value="ECO:0007669"/>
    <property type="project" value="UniProtKB-SubCell"/>
</dbReference>
<dbReference type="GO" id="GO:0008965">
    <property type="term" value="F:phosphoenolpyruvate-protein phosphotransferase activity"/>
    <property type="evidence" value="ECO:0007669"/>
    <property type="project" value="UniProtKB-EC"/>
</dbReference>
<dbReference type="SUPFAM" id="SSF47831">
    <property type="entry name" value="Enzyme I of the PEP:sugar phosphotransferase system HPr-binding (sub)domain"/>
    <property type="match status" value="1"/>
</dbReference>
<feature type="binding site" evidence="19">
    <location>
        <position position="330"/>
    </location>
    <ligand>
        <name>phosphoenolpyruvate</name>
        <dbReference type="ChEBI" id="CHEBI:58702"/>
    </ligand>
</feature>
<dbReference type="PANTHER" id="PTHR46244:SF3">
    <property type="entry name" value="PHOSPHOENOLPYRUVATE-PROTEIN PHOSPHOTRANSFERASE"/>
    <property type="match status" value="1"/>
</dbReference>
<feature type="binding site" evidence="20">
    <location>
        <position position="452"/>
    </location>
    <ligand>
        <name>Mg(2+)</name>
        <dbReference type="ChEBI" id="CHEBI:18420"/>
    </ligand>
</feature>
<evidence type="ECO:0000259" key="22">
    <source>
        <dbReference type="Pfam" id="PF02896"/>
    </source>
</evidence>
<dbReference type="PANTHER" id="PTHR46244">
    <property type="entry name" value="PHOSPHOENOLPYRUVATE-PROTEIN PHOSPHOTRANSFERASE"/>
    <property type="match status" value="1"/>
</dbReference>
<dbReference type="Pfam" id="PF00391">
    <property type="entry name" value="PEP-utilizers"/>
    <property type="match status" value="1"/>
</dbReference>
<dbReference type="InterPro" id="IPR036618">
    <property type="entry name" value="PtsI_HPr-bd_sf"/>
</dbReference>
<keyword evidence="12 17" id="KW-0598">Phosphotransferase system</keyword>
<evidence type="ECO:0000259" key="23">
    <source>
        <dbReference type="Pfam" id="PF05524"/>
    </source>
</evidence>
<dbReference type="InterPro" id="IPR015813">
    <property type="entry name" value="Pyrv/PenolPyrv_kinase-like_dom"/>
</dbReference>
<dbReference type="Pfam" id="PF02896">
    <property type="entry name" value="PEP-utilizers_C"/>
    <property type="match status" value="1"/>
</dbReference>
<evidence type="ECO:0000256" key="9">
    <source>
        <dbReference type="ARBA" id="ARBA00022490"/>
    </source>
</evidence>
<dbReference type="RefSeq" id="WP_275844389.1">
    <property type="nucleotide sequence ID" value="NZ_CP135996.1"/>
</dbReference>
<keyword evidence="10 17" id="KW-0762">Sugar transport</keyword>
<dbReference type="EC" id="2.7.3.9" evidence="6 17"/>
<evidence type="ECO:0000256" key="2">
    <source>
        <dbReference type="ARBA" id="ARBA00001946"/>
    </source>
</evidence>
<feature type="domain" description="PEP-utilising enzyme mobile" evidence="21">
    <location>
        <begin position="153"/>
        <end position="220"/>
    </location>
</feature>
<proteinExistence type="inferred from homology"/>
<evidence type="ECO:0000256" key="5">
    <source>
        <dbReference type="ARBA" id="ARBA00007837"/>
    </source>
</evidence>
<evidence type="ECO:0000256" key="18">
    <source>
        <dbReference type="PIRSR" id="PIRSR000732-1"/>
    </source>
</evidence>
<dbReference type="Gene3D" id="1.10.274.10">
    <property type="entry name" value="PtsI, HPr-binding domain"/>
    <property type="match status" value="1"/>
</dbReference>
<dbReference type="Pfam" id="PF05524">
    <property type="entry name" value="PEP-utilisers_N"/>
    <property type="match status" value="1"/>
</dbReference>
<evidence type="ECO:0000256" key="6">
    <source>
        <dbReference type="ARBA" id="ARBA00012232"/>
    </source>
</evidence>
<gene>
    <name evidence="24" type="primary">ptsP</name>
    <name evidence="24" type="ORF">PXC00_04640</name>
</gene>
<sequence length="544" mass="59661">MQTAKGKCVCGGIAIGNIYFLKRRRAAVSRAEAENPEVELRRFVQAQRQAVQQQRTLLEKAKAEAGGEAAAVFEIHAMMLEDADFVGRVRELICSERRTAAYAVEKAVQEQAAAFAALTDNPYMQARSADVRDIGQAVLGFLLGGEPALPPEEPFLLAADDLTPSETMRFDRRLLLGLVTRGGSLSSHTAILARSRNLPALVQCGEVEESWNGRPAALDAGSDRIYLDPEPAVLAELEKRRETAQRQKEQLFALKGKPDVTRDGKMVAVCANIGGPADLPAVLENDACGIGLFRSEFLYLNRETYPAEEEQFAAYREVLQAMAPKKVVVRTCDLGADKTAAYMHLAAEPNPALGRRAVRLCLTNRTLFQTQLRALLRASVFGNLAVMFPLITSVRELRACREVLQECRTELEQQGIRTGQVEVGIMVETPAAVLCAEELAQECDFFSIGTNDLLQYTCALDRQNPNLEPFFDPHHPAVLREIQMTVEAGHRHGCRVSICGELGADLSLTQTFLRMGVDAFSVNPECVLAVRGAARGCDACQRTQ</sequence>
<dbReference type="GO" id="GO:0009401">
    <property type="term" value="P:phosphoenolpyruvate-dependent sugar phosphotransferase system"/>
    <property type="evidence" value="ECO:0007669"/>
    <property type="project" value="UniProtKB-KW"/>
</dbReference>
<evidence type="ECO:0000256" key="7">
    <source>
        <dbReference type="ARBA" id="ARBA00016544"/>
    </source>
</evidence>
<feature type="active site" description="Proton donor" evidence="18">
    <location>
        <position position="499"/>
    </location>
</feature>
<keyword evidence="14 17" id="KW-0418">Kinase</keyword>
<evidence type="ECO:0000256" key="4">
    <source>
        <dbReference type="ARBA" id="ARBA00004496"/>
    </source>
</evidence>
<keyword evidence="11 17" id="KW-0808">Transferase</keyword>
<evidence type="ECO:0000313" key="25">
    <source>
        <dbReference type="Proteomes" id="UP001300604"/>
    </source>
</evidence>
<comment type="function">
    <text evidence="3 17">General (non sugar-specific) component of the phosphoenolpyruvate-dependent sugar phosphotransferase system (sugar PTS). This major carbohydrate active-transport system catalyzes the phosphorylation of incoming sugar substrates concomitantly with their translocation across the cell membrane. Enzyme I transfers the phosphoryl group from phosphoenolpyruvate (PEP) to the phosphoryl carrier protein (HPr).</text>
</comment>
<dbReference type="InterPro" id="IPR040442">
    <property type="entry name" value="Pyrv_kinase-like_dom_sf"/>
</dbReference>
<accession>A0AA97H233</accession>
<evidence type="ECO:0000256" key="17">
    <source>
        <dbReference type="PIRNR" id="PIRNR000732"/>
    </source>
</evidence>
<keyword evidence="25" id="KW-1185">Reference proteome</keyword>
<dbReference type="InterPro" id="IPR024692">
    <property type="entry name" value="PTS_EI"/>
</dbReference>
<dbReference type="PRINTS" id="PR01736">
    <property type="entry name" value="PHPHTRNFRASE"/>
</dbReference>
<feature type="active site" description="Tele-phosphohistidine intermediate" evidence="18">
    <location>
        <position position="188"/>
    </location>
</feature>
<reference evidence="24 25" key="1">
    <citation type="submission" date="2024-06" db="EMBL/GenBank/DDBJ databases">
        <title>Caproicibacterium argilliputei sp. nov, a novel caproic acid producing anaerobic bacterium isolated from pit mud.</title>
        <authorList>
            <person name="Xia S."/>
        </authorList>
    </citation>
    <scope>NUCLEOTIDE SEQUENCE [LARGE SCALE GENOMIC DNA]</scope>
    <source>
        <strain evidence="24 25">ZCY20-5</strain>
    </source>
</reference>
<dbReference type="InterPro" id="IPR006318">
    <property type="entry name" value="PTS_EI-like"/>
</dbReference>
<evidence type="ECO:0000256" key="15">
    <source>
        <dbReference type="ARBA" id="ARBA00022842"/>
    </source>
</evidence>
<dbReference type="InterPro" id="IPR000121">
    <property type="entry name" value="PEP_util_C"/>
</dbReference>
<dbReference type="InterPro" id="IPR036637">
    <property type="entry name" value="Phosphohistidine_dom_sf"/>
</dbReference>
<feature type="domain" description="PEP-utilising enzyme C-terminal" evidence="22">
    <location>
        <begin position="251"/>
        <end position="536"/>
    </location>
</feature>
<evidence type="ECO:0000313" key="24">
    <source>
        <dbReference type="EMBL" id="WOC33166.1"/>
    </source>
</evidence>
<dbReference type="InterPro" id="IPR050499">
    <property type="entry name" value="PEP-utilizing_PTS_enzyme"/>
</dbReference>
<evidence type="ECO:0000256" key="19">
    <source>
        <dbReference type="PIRSR" id="PIRSR000732-2"/>
    </source>
</evidence>
<comment type="similarity">
    <text evidence="5 17">Belongs to the PEP-utilizing enzyme family.</text>
</comment>
<feature type="binding site" evidence="19">
    <location>
        <position position="462"/>
    </location>
    <ligand>
        <name>phosphoenolpyruvate</name>
        <dbReference type="ChEBI" id="CHEBI:58702"/>
    </ligand>
</feature>
<reference evidence="25" key="3">
    <citation type="submission" date="2024-06" db="EMBL/GenBank/DDBJ databases">
        <authorList>
            <person name="Zeng C."/>
        </authorList>
    </citation>
    <scope>NUCLEOTIDE SEQUENCE [LARGE SCALE GENOMIC DNA]</scope>
    <source>
        <strain evidence="25">ZCY20-5</strain>
    </source>
</reference>
<keyword evidence="9 17" id="KW-0963">Cytoplasm</keyword>
<feature type="binding site" evidence="19">
    <location>
        <begin position="451"/>
        <end position="452"/>
    </location>
    <ligand>
        <name>phosphoenolpyruvate</name>
        <dbReference type="ChEBI" id="CHEBI:58702"/>
    </ligand>
</feature>
<comment type="catalytic activity">
    <reaction evidence="1 17">
        <text>L-histidyl-[protein] + phosphoenolpyruvate = N(pros)-phospho-L-histidyl-[protein] + pyruvate</text>
        <dbReference type="Rhea" id="RHEA:23880"/>
        <dbReference type="Rhea" id="RHEA-COMP:9745"/>
        <dbReference type="Rhea" id="RHEA-COMP:9746"/>
        <dbReference type="ChEBI" id="CHEBI:15361"/>
        <dbReference type="ChEBI" id="CHEBI:29979"/>
        <dbReference type="ChEBI" id="CHEBI:58702"/>
        <dbReference type="ChEBI" id="CHEBI:64837"/>
        <dbReference type="EC" id="2.7.3.9"/>
    </reaction>
</comment>
<comment type="subcellular location">
    <subcellularLocation>
        <location evidence="4 17">Cytoplasm</location>
    </subcellularLocation>
</comment>
<evidence type="ECO:0000259" key="21">
    <source>
        <dbReference type="Pfam" id="PF00391"/>
    </source>
</evidence>
<name>A0AA97H233_9FIRM</name>
<keyword evidence="15 17" id="KW-0460">Magnesium</keyword>
<comment type="cofactor">
    <cofactor evidence="2 17 20">
        <name>Mg(2+)</name>
        <dbReference type="ChEBI" id="CHEBI:18420"/>
    </cofactor>
</comment>
<dbReference type="KEGG" id="carl:PXC00_04640"/>
<feature type="domain" description="Phosphotransferase system enzyme I N-terminal" evidence="23">
    <location>
        <begin position="5"/>
        <end position="127"/>
    </location>
</feature>
<feature type="binding site" evidence="19">
    <location>
        <position position="294"/>
    </location>
    <ligand>
        <name>phosphoenolpyruvate</name>
        <dbReference type="ChEBI" id="CHEBI:58702"/>
    </ligand>
</feature>
<dbReference type="SUPFAM" id="SSF51621">
    <property type="entry name" value="Phosphoenolpyruvate/pyruvate domain"/>
    <property type="match status" value="1"/>
</dbReference>
<dbReference type="AlphaFoldDB" id="A0AA97H233"/>
<dbReference type="NCBIfam" id="TIGR01417">
    <property type="entry name" value="PTS_I_fam"/>
    <property type="match status" value="1"/>
</dbReference>
<feature type="binding site" evidence="20">
    <location>
        <position position="428"/>
    </location>
    <ligand>
        <name>Mg(2+)</name>
        <dbReference type="ChEBI" id="CHEBI:18420"/>
    </ligand>
</feature>
<dbReference type="PIRSF" id="PIRSF000732">
    <property type="entry name" value="PTS_enzyme_I"/>
    <property type="match status" value="1"/>
</dbReference>
<dbReference type="SUPFAM" id="SSF52009">
    <property type="entry name" value="Phosphohistidine domain"/>
    <property type="match status" value="1"/>
</dbReference>
<keyword evidence="8 17" id="KW-0813">Transport</keyword>
<organism evidence="24 25">
    <name type="scientific">Caproicibacterium argilliputei</name>
    <dbReference type="NCBI Taxonomy" id="3030016"/>
    <lineage>
        <taxon>Bacteria</taxon>
        <taxon>Bacillati</taxon>
        <taxon>Bacillota</taxon>
        <taxon>Clostridia</taxon>
        <taxon>Eubacteriales</taxon>
        <taxon>Oscillospiraceae</taxon>
        <taxon>Caproicibacterium</taxon>
    </lineage>
</organism>
<keyword evidence="13 17" id="KW-0479">Metal-binding</keyword>
<reference evidence="25" key="2">
    <citation type="submission" date="2024-06" db="EMBL/GenBank/DDBJ databases">
        <title>Caproicibacterium argilliputei sp. nov, a novel caproic acid producing anaerobic bacterium isolated from pit mud.</title>
        <authorList>
            <person name="Zeng C."/>
        </authorList>
    </citation>
    <scope>NUCLEOTIDE SEQUENCE [LARGE SCALE GENOMIC DNA]</scope>
    <source>
        <strain evidence="25">ZCY20-5</strain>
    </source>
</reference>
<evidence type="ECO:0000256" key="16">
    <source>
        <dbReference type="ARBA" id="ARBA00033235"/>
    </source>
</evidence>
<dbReference type="GO" id="GO:0016301">
    <property type="term" value="F:kinase activity"/>
    <property type="evidence" value="ECO:0007669"/>
    <property type="project" value="UniProtKB-KW"/>
</dbReference>
<evidence type="ECO:0000256" key="1">
    <source>
        <dbReference type="ARBA" id="ARBA00000683"/>
    </source>
</evidence>
<dbReference type="InterPro" id="IPR008279">
    <property type="entry name" value="PEP-util_enz_mobile_dom"/>
</dbReference>
<evidence type="ECO:0000256" key="3">
    <source>
        <dbReference type="ARBA" id="ARBA00002728"/>
    </source>
</evidence>
<dbReference type="Gene3D" id="3.50.30.10">
    <property type="entry name" value="Phosphohistidine domain"/>
    <property type="match status" value="1"/>
</dbReference>
<evidence type="ECO:0000256" key="20">
    <source>
        <dbReference type="PIRSR" id="PIRSR000732-3"/>
    </source>
</evidence>
<evidence type="ECO:0000256" key="10">
    <source>
        <dbReference type="ARBA" id="ARBA00022597"/>
    </source>
</evidence>